<dbReference type="GO" id="GO:0005635">
    <property type="term" value="C:nuclear envelope"/>
    <property type="evidence" value="ECO:0007669"/>
    <property type="project" value="UniProtKB-ARBA"/>
</dbReference>
<evidence type="ECO:0000256" key="6">
    <source>
        <dbReference type="SAM" id="MobiDB-lite"/>
    </source>
</evidence>
<evidence type="ECO:0000256" key="3">
    <source>
        <dbReference type="ARBA" id="ARBA00022553"/>
    </source>
</evidence>
<evidence type="ECO:0000256" key="1">
    <source>
        <dbReference type="ARBA" id="ARBA00007744"/>
    </source>
</evidence>
<evidence type="ECO:0000259" key="8">
    <source>
        <dbReference type="PROSITE" id="PS50954"/>
    </source>
</evidence>
<evidence type="ECO:0000313" key="9">
    <source>
        <dbReference type="EMBL" id="JAI65150.1"/>
    </source>
</evidence>
<feature type="transmembrane region" description="Helical" evidence="7">
    <location>
        <begin position="271"/>
        <end position="289"/>
    </location>
</feature>
<dbReference type="InterPro" id="IPR051656">
    <property type="entry name" value="LEM_domain"/>
</dbReference>
<keyword evidence="7" id="KW-0812">Transmembrane</keyword>
<protein>
    <recommendedName>
        <fullName evidence="8">LEM domain-containing protein</fullName>
    </recommendedName>
</protein>
<evidence type="ECO:0000256" key="5">
    <source>
        <dbReference type="ARBA" id="ARBA00023125"/>
    </source>
</evidence>
<reference evidence="9" key="1">
    <citation type="submission" date="2015-09" db="EMBL/GenBank/DDBJ databases">
        <title>Scylla olivacea transcriptome.</title>
        <authorList>
            <person name="Ikhwanuddin M."/>
        </authorList>
    </citation>
    <scope>NUCLEOTIDE SEQUENCE</scope>
</reference>
<keyword evidence="3" id="KW-0597">Phosphoprotein</keyword>
<dbReference type="SMART" id="SM01261">
    <property type="entry name" value="Thymopoietin"/>
    <property type="match status" value="1"/>
</dbReference>
<dbReference type="GO" id="GO:0003677">
    <property type="term" value="F:DNA binding"/>
    <property type="evidence" value="ECO:0007669"/>
    <property type="project" value="UniProtKB-KW"/>
</dbReference>
<feature type="region of interest" description="Disordered" evidence="6">
    <location>
        <begin position="307"/>
        <end position="339"/>
    </location>
</feature>
<keyword evidence="5" id="KW-0238">DNA-binding</keyword>
<dbReference type="InterPro" id="IPR011015">
    <property type="entry name" value="LEM/LEM-like_dom_sf"/>
</dbReference>
<feature type="compositionally biased region" description="Pro residues" evidence="6">
    <location>
        <begin position="329"/>
        <end position="339"/>
    </location>
</feature>
<keyword evidence="7" id="KW-1133">Transmembrane helix</keyword>
<organism evidence="9">
    <name type="scientific">Scylla olivacea</name>
    <name type="common">Orange mud crab</name>
    <name type="synonym">Cancer olivacea</name>
    <dbReference type="NCBI Taxonomy" id="85551"/>
    <lineage>
        <taxon>Eukaryota</taxon>
        <taxon>Metazoa</taxon>
        <taxon>Ecdysozoa</taxon>
        <taxon>Arthropoda</taxon>
        <taxon>Crustacea</taxon>
        <taxon>Multicrustacea</taxon>
        <taxon>Malacostraca</taxon>
        <taxon>Eumalacostraca</taxon>
        <taxon>Eucarida</taxon>
        <taxon>Decapoda</taxon>
        <taxon>Pleocyemata</taxon>
        <taxon>Brachyura</taxon>
        <taxon>Eubrachyura</taxon>
        <taxon>Portunoidea</taxon>
        <taxon>Portunidae</taxon>
        <taxon>Portuninae</taxon>
        <taxon>Scylla</taxon>
    </lineage>
</organism>
<dbReference type="PROSITE" id="PS50954">
    <property type="entry name" value="LEM"/>
    <property type="match status" value="1"/>
</dbReference>
<feature type="compositionally biased region" description="Low complexity" evidence="6">
    <location>
        <begin position="161"/>
        <end position="186"/>
    </location>
</feature>
<dbReference type="PANTHER" id="PTHR12019">
    <property type="entry name" value="LAMINA-ASSOCIATED POLYPEPTIDE THYMOPOIETIN"/>
    <property type="match status" value="1"/>
</dbReference>
<dbReference type="InterPro" id="IPR003887">
    <property type="entry name" value="LEM_dom"/>
</dbReference>
<dbReference type="Pfam" id="PF03020">
    <property type="entry name" value="LEM"/>
    <property type="match status" value="1"/>
</dbReference>
<accession>A0A0P4W994</accession>
<keyword evidence="7" id="KW-0472">Membrane</keyword>
<keyword evidence="4" id="KW-0007">Acetylation</keyword>
<dbReference type="EMBL" id="GDRN01061876">
    <property type="protein sequence ID" value="JAI65150.1"/>
    <property type="molecule type" value="Transcribed_RNA"/>
</dbReference>
<sequence length="339" mass="36648">MSELTKQQLINELVTHGVELPASTAKKSEYVKIYEKYVAPVAQSKGDFSSDDEDLPVNDVKAQVTTMDTSTLVINGLDITSLDDDDLYAQLQDLGSPVGPIVDSTRSVYQKKLFVLLGGHVPEPSPTFNGDVEQEEEEEYSDSEPEAVVDAPLQTRNRVVSQSSHTTYTSTSSGASAASPPASQLSETRRRLLHSDGNDRESSGMVYDPDLHTPSPRRSLRTVTSSSETTTYRRMFNNGKTSSSARFASDGGKDEVDSPPAPGKLSSALRLLVKLLFLALIIATALYFYQNNPTESPFKAIEEMARQALEAASGEEVTTSPEDADGPAASPPPQQPVTN</sequence>
<dbReference type="SUPFAM" id="SSF63451">
    <property type="entry name" value="LEM domain"/>
    <property type="match status" value="2"/>
</dbReference>
<dbReference type="PANTHER" id="PTHR12019:SF9">
    <property type="entry name" value="THYMOPOIETIN"/>
    <property type="match status" value="1"/>
</dbReference>
<name>A0A0P4W994_SCYOL</name>
<keyword evidence="2" id="KW-0488">Methylation</keyword>
<feature type="compositionally biased region" description="Basic and acidic residues" evidence="6">
    <location>
        <begin position="187"/>
        <end position="202"/>
    </location>
</feature>
<dbReference type="Gene3D" id="1.10.720.40">
    <property type="match status" value="2"/>
</dbReference>
<evidence type="ECO:0000256" key="4">
    <source>
        <dbReference type="ARBA" id="ARBA00022990"/>
    </source>
</evidence>
<comment type="similarity">
    <text evidence="1">Belongs to the LEM family.</text>
</comment>
<dbReference type="AlphaFoldDB" id="A0A0P4W994"/>
<evidence type="ECO:0000256" key="7">
    <source>
        <dbReference type="SAM" id="Phobius"/>
    </source>
</evidence>
<dbReference type="FunFam" id="1.10.720.40:FF:000001">
    <property type="entry name" value="LEM domain containing 2, isoform CRA_a"/>
    <property type="match status" value="1"/>
</dbReference>
<feature type="compositionally biased region" description="Acidic residues" evidence="6">
    <location>
        <begin position="132"/>
        <end position="147"/>
    </location>
</feature>
<dbReference type="Pfam" id="PF08198">
    <property type="entry name" value="Thymopoietin"/>
    <property type="match status" value="1"/>
</dbReference>
<evidence type="ECO:0000256" key="2">
    <source>
        <dbReference type="ARBA" id="ARBA00022481"/>
    </source>
</evidence>
<feature type="compositionally biased region" description="Polar residues" evidence="6">
    <location>
        <begin position="221"/>
        <end position="246"/>
    </location>
</feature>
<proteinExistence type="inferred from homology"/>
<feature type="domain" description="LEM" evidence="8">
    <location>
        <begin position="76"/>
        <end position="120"/>
    </location>
</feature>
<dbReference type="SMART" id="SM00540">
    <property type="entry name" value="LEM"/>
    <property type="match status" value="1"/>
</dbReference>
<dbReference type="CDD" id="cd12935">
    <property type="entry name" value="LEM_like"/>
    <property type="match status" value="1"/>
</dbReference>
<dbReference type="InterPro" id="IPR013146">
    <property type="entry name" value="LEM-like_dom"/>
</dbReference>
<feature type="region of interest" description="Disordered" evidence="6">
    <location>
        <begin position="123"/>
        <end position="261"/>
    </location>
</feature>
<dbReference type="CDD" id="cd12934">
    <property type="entry name" value="LEM"/>
    <property type="match status" value="1"/>
</dbReference>